<dbReference type="Proteomes" id="UP000001494">
    <property type="component" value="Chromosome"/>
</dbReference>
<dbReference type="HOGENOM" id="CLU_055997_0_0_5"/>
<accession>A0A0H3G2N3</accession>
<keyword evidence="1" id="KW-0812">Transmembrane</keyword>
<feature type="transmembrane region" description="Helical" evidence="1">
    <location>
        <begin position="321"/>
        <end position="338"/>
    </location>
</feature>
<reference evidence="2 3" key="1">
    <citation type="journal article" date="2011" name="J. Bacteriol.">
        <title>Genome sequence of the ethanol-producing Zymomonas mobilis subsp. mobilis lectotype strain ATCC 10988.</title>
        <authorList>
            <person name="Pappas K.M."/>
            <person name="Kouvelis V.N."/>
            <person name="Saunders E."/>
            <person name="Brettin T.S."/>
            <person name="Bruce D."/>
            <person name="Detter C."/>
            <person name="Balakireva M."/>
            <person name="Han C.S."/>
            <person name="Savvakis G."/>
            <person name="Kyrpides N.C."/>
            <person name="Typas M.A."/>
        </authorList>
    </citation>
    <scope>NUCLEOTIDE SEQUENCE [LARGE SCALE GENOMIC DNA]</scope>
    <source>
        <strain evidence="3">ATCC 10988 / DSM 424 / CCUG 17860 / LMG 404 / NCIMB 8938 / NRRL B-806 / ZM1</strain>
    </source>
</reference>
<feature type="transmembrane region" description="Helical" evidence="1">
    <location>
        <begin position="259"/>
        <end position="277"/>
    </location>
</feature>
<feature type="transmembrane region" description="Helical" evidence="1">
    <location>
        <begin position="378"/>
        <end position="395"/>
    </location>
</feature>
<dbReference type="Gene3D" id="3.90.550.10">
    <property type="entry name" value="Spore Coat Polysaccharide Biosynthesis Protein SpsA, Chain A"/>
    <property type="match status" value="1"/>
</dbReference>
<evidence type="ECO:0000313" key="2">
    <source>
        <dbReference type="EMBL" id="AEH63058.1"/>
    </source>
</evidence>
<sequence>MIPKPSALIDVSNQSLNSLGENLSFFPIAGIALIEYQIRTVAEAGIDHVVLWTEDLFSEDNEGNNSALETKAHFNFQLVNVIERLRKEAIHLSLIHGRQELSAAFSDNQSVLLLEGDCLPSVHLVETLVRNTAPTLLTIEDGISSQEFERIDASERWGGIALVEGKIIREAKNIPDDWDLILTIMRQTMQSGCKRITVKAPVNGNDFIFKITKNKNNAFISKGIYQATENKCDKNIFYKKIFSKIIDKNIILLTRKRNISLYLLITTFVFIFLSLLFSLTNMPIFSVLSLILSGLSGYGSHRINEMQLNPGRKKQRKLIYYSRRMGASLALICSSYYISKHVGWGIFPLDIIIILANISAYQDNNYCNKLSLEDSDNHYLYFEYILWIILPFTLLSQYNVSFVLCGLILLAALSIVNYGFSTKKLQQGLEKI</sequence>
<gene>
    <name evidence="2" type="ordered locus">Zmob_1232</name>
</gene>
<organism evidence="2 3">
    <name type="scientific">Zymomonas mobilis subsp. mobilis (strain ATCC 10988 / DSM 424 / LMG 404 / NCIMB 8938 / NRRL B-806 / ZM1)</name>
    <dbReference type="NCBI Taxonomy" id="555217"/>
    <lineage>
        <taxon>Bacteria</taxon>
        <taxon>Pseudomonadati</taxon>
        <taxon>Pseudomonadota</taxon>
        <taxon>Alphaproteobacteria</taxon>
        <taxon>Sphingomonadales</taxon>
        <taxon>Zymomonadaceae</taxon>
        <taxon>Zymomonas</taxon>
    </lineage>
</organism>
<feature type="transmembrane region" description="Helical" evidence="1">
    <location>
        <begin position="344"/>
        <end position="362"/>
    </location>
</feature>
<keyword evidence="1" id="KW-1133">Transmembrane helix</keyword>
<dbReference type="EMBL" id="CP002850">
    <property type="protein sequence ID" value="AEH63058.1"/>
    <property type="molecule type" value="Genomic_DNA"/>
</dbReference>
<dbReference type="AlphaFoldDB" id="A0A0H3G2N3"/>
<protein>
    <submittedName>
        <fullName evidence="2">Uncharacterized protein</fullName>
    </submittedName>
</protein>
<dbReference type="OrthoDB" id="8477220at2"/>
<evidence type="ECO:0000256" key="1">
    <source>
        <dbReference type="SAM" id="Phobius"/>
    </source>
</evidence>
<name>A0A0H3G2N3_ZYMMA</name>
<proteinExistence type="predicted"/>
<feature type="transmembrane region" description="Helical" evidence="1">
    <location>
        <begin position="283"/>
        <end position="300"/>
    </location>
</feature>
<dbReference type="KEGG" id="zmm:Zmob_1232"/>
<dbReference type="SUPFAM" id="SSF53448">
    <property type="entry name" value="Nucleotide-diphospho-sugar transferases"/>
    <property type="match status" value="1"/>
</dbReference>
<keyword evidence="1" id="KW-0472">Membrane</keyword>
<feature type="transmembrane region" description="Helical" evidence="1">
    <location>
        <begin position="401"/>
        <end position="420"/>
    </location>
</feature>
<evidence type="ECO:0000313" key="3">
    <source>
        <dbReference type="Proteomes" id="UP000001494"/>
    </source>
</evidence>
<dbReference type="eggNOG" id="ENOG5031BDD">
    <property type="taxonomic scope" value="Bacteria"/>
</dbReference>
<dbReference type="InterPro" id="IPR029044">
    <property type="entry name" value="Nucleotide-diphossugar_trans"/>
</dbReference>